<protein>
    <submittedName>
        <fullName evidence="10">Thioredoxin family protein</fullName>
    </submittedName>
</protein>
<dbReference type="SUPFAM" id="SSF52833">
    <property type="entry name" value="Thioredoxin-like"/>
    <property type="match status" value="1"/>
</dbReference>
<accession>A0ABU4WHG0</accession>
<feature type="signal peptide" evidence="8">
    <location>
        <begin position="1"/>
        <end position="16"/>
    </location>
</feature>
<evidence type="ECO:0000256" key="5">
    <source>
        <dbReference type="ARBA" id="ARBA00022989"/>
    </source>
</evidence>
<gene>
    <name evidence="10" type="ORF">MOX91_07405</name>
</gene>
<evidence type="ECO:0000259" key="9">
    <source>
        <dbReference type="PROSITE" id="PS51352"/>
    </source>
</evidence>
<evidence type="ECO:0000256" key="6">
    <source>
        <dbReference type="ARBA" id="ARBA00023136"/>
    </source>
</evidence>
<evidence type="ECO:0000313" key="10">
    <source>
        <dbReference type="EMBL" id="MDX8415999.1"/>
    </source>
</evidence>
<dbReference type="PROSITE" id="PS51352">
    <property type="entry name" value="THIOREDOXIN_2"/>
    <property type="match status" value="1"/>
</dbReference>
<feature type="domain" description="Thioredoxin" evidence="9">
    <location>
        <begin position="424"/>
        <end position="555"/>
    </location>
</feature>
<reference evidence="10 11" key="1">
    <citation type="submission" date="2022-03" db="EMBL/GenBank/DDBJ databases">
        <title>Novel taxa within the pig intestine.</title>
        <authorList>
            <person name="Wylensek D."/>
            <person name="Bishof K."/>
            <person name="Afrizal A."/>
            <person name="Clavel T."/>
        </authorList>
    </citation>
    <scope>NUCLEOTIDE SEQUENCE [LARGE SCALE GENOMIC DNA]</scope>
    <source>
        <strain evidence="10 11">CLA-KB-P66</strain>
    </source>
</reference>
<keyword evidence="2" id="KW-1003">Cell membrane</keyword>
<keyword evidence="11" id="KW-1185">Reference proteome</keyword>
<evidence type="ECO:0000256" key="7">
    <source>
        <dbReference type="SAM" id="Phobius"/>
    </source>
</evidence>
<dbReference type="InterPro" id="IPR028250">
    <property type="entry name" value="DsbDN"/>
</dbReference>
<dbReference type="InterPro" id="IPR035671">
    <property type="entry name" value="DsbD_gamma"/>
</dbReference>
<dbReference type="EMBL" id="JALBUT010000008">
    <property type="protein sequence ID" value="MDX8415999.1"/>
    <property type="molecule type" value="Genomic_DNA"/>
</dbReference>
<feature type="transmembrane region" description="Helical" evidence="7">
    <location>
        <begin position="150"/>
        <end position="172"/>
    </location>
</feature>
<proteinExistence type="predicted"/>
<dbReference type="Pfam" id="PF13899">
    <property type="entry name" value="Thioredoxin_7"/>
    <property type="match status" value="1"/>
</dbReference>
<evidence type="ECO:0000256" key="3">
    <source>
        <dbReference type="ARBA" id="ARBA00022692"/>
    </source>
</evidence>
<dbReference type="Gene3D" id="3.40.30.10">
    <property type="entry name" value="Glutaredoxin"/>
    <property type="match status" value="1"/>
</dbReference>
<comment type="caution">
    <text evidence="10">The sequence shown here is derived from an EMBL/GenBank/DDBJ whole genome shotgun (WGS) entry which is preliminary data.</text>
</comment>
<dbReference type="Pfam" id="PF02683">
    <property type="entry name" value="DsbD_TM"/>
    <property type="match status" value="1"/>
</dbReference>
<feature type="transmembrane region" description="Helical" evidence="7">
    <location>
        <begin position="312"/>
        <end position="334"/>
    </location>
</feature>
<sequence>MRTFLFFILSIASCLASTVNLSLKAEAQKVAPNEEFTVLASFEIPQGAYIYGKSSGETGLPTKLEWVLPQGFEKISEDWQKPEEKIEEGLKALIYKGNMQVLAKFKAGKDFSKPQEIALKASWLKCSSMCMPESKTAKILIEPDSSSSNALAFTMLGAFLGGIILNLMPCVFPVIGLKILSFAKDAQKTRKTALINAAFYSVGIIISFCALAGILTWLKSLGNSLGWGFQLQEPLFVVFLILLFFAMGLAFAGVFELGASLSSLGNLTSQKDGKGAAFFSGVLAVLVASPCTAPFMGSALGVALASNASMSATFSIFMSIGLGMAFPYVLLSAVPRLARRIPKPGAWMETFKQFLAFPLFATAIWLVWVFLKERNADALMQMLFSALILAFALWIFGKYSPPVNSRKKRMFAFASLAILGAVSVALAVKSATFKLPETLAAQNHSIESQIEELRKSGKIVYADFTASWCITCIANKKAVLHTKKIEDFFKENNVALLTFDWTNKNAQIGEFLKKFGRSGVPFNIVYPADLKKEPVILPEILTPNAVIDAIDKAKN</sequence>
<evidence type="ECO:0000256" key="8">
    <source>
        <dbReference type="SAM" id="SignalP"/>
    </source>
</evidence>
<keyword evidence="4" id="KW-0201">Cytochrome c-type biogenesis</keyword>
<feature type="transmembrane region" description="Helical" evidence="7">
    <location>
        <begin position="276"/>
        <end position="300"/>
    </location>
</feature>
<organism evidence="10 11">
    <name type="scientific">Intestinicryptomonas porci</name>
    <dbReference type="NCBI Taxonomy" id="2926320"/>
    <lineage>
        <taxon>Bacteria</taxon>
        <taxon>Pseudomonadati</taxon>
        <taxon>Verrucomicrobiota</taxon>
        <taxon>Opitutia</taxon>
        <taxon>Opitutales</taxon>
        <taxon>Intestinicryptomonaceae</taxon>
        <taxon>Intestinicryptomonas</taxon>
    </lineage>
</organism>
<evidence type="ECO:0000256" key="4">
    <source>
        <dbReference type="ARBA" id="ARBA00022748"/>
    </source>
</evidence>
<keyword evidence="3 7" id="KW-0812">Transmembrane</keyword>
<dbReference type="Proteomes" id="UP001275932">
    <property type="component" value="Unassembled WGS sequence"/>
</dbReference>
<dbReference type="RefSeq" id="WP_370397453.1">
    <property type="nucleotide sequence ID" value="NZ_JALBUT010000008.1"/>
</dbReference>
<dbReference type="InterPro" id="IPR036249">
    <property type="entry name" value="Thioredoxin-like_sf"/>
</dbReference>
<evidence type="ECO:0000256" key="2">
    <source>
        <dbReference type="ARBA" id="ARBA00022475"/>
    </source>
</evidence>
<feature type="transmembrane region" description="Helical" evidence="7">
    <location>
        <begin position="235"/>
        <end position="255"/>
    </location>
</feature>
<feature type="transmembrane region" description="Helical" evidence="7">
    <location>
        <begin position="193"/>
        <end position="215"/>
    </location>
</feature>
<name>A0ABU4WHG0_9BACT</name>
<feature type="transmembrane region" description="Helical" evidence="7">
    <location>
        <begin position="354"/>
        <end position="372"/>
    </location>
</feature>
<comment type="subcellular location">
    <subcellularLocation>
        <location evidence="1">Cell membrane</location>
        <topology evidence="1">Multi-pass membrane protein</topology>
    </subcellularLocation>
</comment>
<keyword evidence="8" id="KW-0732">Signal</keyword>
<evidence type="ECO:0000256" key="1">
    <source>
        <dbReference type="ARBA" id="ARBA00004651"/>
    </source>
</evidence>
<feature type="chain" id="PRO_5046786532" evidence="8">
    <location>
        <begin position="17"/>
        <end position="555"/>
    </location>
</feature>
<evidence type="ECO:0000313" key="11">
    <source>
        <dbReference type="Proteomes" id="UP001275932"/>
    </source>
</evidence>
<keyword evidence="5 7" id="KW-1133">Transmembrane helix</keyword>
<dbReference type="InterPro" id="IPR013766">
    <property type="entry name" value="Thioredoxin_domain"/>
</dbReference>
<keyword evidence="6 7" id="KW-0472">Membrane</keyword>
<feature type="transmembrane region" description="Helical" evidence="7">
    <location>
        <begin position="378"/>
        <end position="397"/>
    </location>
</feature>
<dbReference type="PANTHER" id="PTHR32234">
    <property type="entry name" value="THIOL:DISULFIDE INTERCHANGE PROTEIN DSBD"/>
    <property type="match status" value="1"/>
</dbReference>
<dbReference type="CDD" id="cd02953">
    <property type="entry name" value="DsbDgamma"/>
    <property type="match status" value="1"/>
</dbReference>
<dbReference type="InterPro" id="IPR003834">
    <property type="entry name" value="Cyt_c_assmbl_TM_dom"/>
</dbReference>
<dbReference type="PANTHER" id="PTHR32234:SF3">
    <property type="entry name" value="SUPPRESSION OF COPPER SENSITIVITY PROTEIN"/>
    <property type="match status" value="1"/>
</dbReference>
<feature type="transmembrane region" description="Helical" evidence="7">
    <location>
        <begin position="409"/>
        <end position="428"/>
    </location>
</feature>
<dbReference type="Pfam" id="PF11412">
    <property type="entry name" value="DsbD_N"/>
    <property type="match status" value="1"/>
</dbReference>